<proteinExistence type="predicted"/>
<name>A0A125YSN5_TOXGV</name>
<dbReference type="EMBL" id="LN714502">
    <property type="protein sequence ID" value="CEL78835.1"/>
    <property type="molecule type" value="Genomic_DNA"/>
</dbReference>
<dbReference type="Proteomes" id="UP000002226">
    <property type="component" value="Unassembled WGS sequence"/>
</dbReference>
<feature type="region of interest" description="Disordered" evidence="2">
    <location>
        <begin position="291"/>
        <end position="337"/>
    </location>
</feature>
<keyword evidence="5" id="KW-1185">Reference proteome</keyword>
<dbReference type="OMA" id="ACECGYE"/>
<protein>
    <submittedName>
        <fullName evidence="4">Uncharacterized protein</fullName>
    </submittedName>
</protein>
<evidence type="ECO:0000313" key="5">
    <source>
        <dbReference type="Proteomes" id="UP000002226"/>
    </source>
</evidence>
<feature type="compositionally biased region" description="Low complexity" evidence="2">
    <location>
        <begin position="680"/>
        <end position="692"/>
    </location>
</feature>
<dbReference type="OrthoDB" id="346203at2759"/>
<evidence type="ECO:0000313" key="3">
    <source>
        <dbReference type="EMBL" id="CEL78835.1"/>
    </source>
</evidence>
<feature type="coiled-coil region" evidence="1">
    <location>
        <begin position="152"/>
        <end position="200"/>
    </location>
</feature>
<feature type="region of interest" description="Disordered" evidence="2">
    <location>
        <begin position="438"/>
        <end position="481"/>
    </location>
</feature>
<reference evidence="4" key="3">
    <citation type="submission" date="2013-08" db="EMBL/GenBank/DDBJ databases">
        <authorList>
            <person name="Sibley D."/>
            <person name="Venepally P."/>
            <person name="Karamycheva S."/>
            <person name="Hadjithomas M."/>
            <person name="Khan A."/>
            <person name="Brunk B."/>
            <person name="Roos D."/>
            <person name="Caler E."/>
            <person name="Lorenzi H."/>
        </authorList>
    </citation>
    <scope>NUCLEOTIDE SEQUENCE</scope>
    <source>
        <strain evidence="4">VEG</strain>
    </source>
</reference>
<dbReference type="eggNOG" id="ENOG502QZZZ">
    <property type="taxonomic scope" value="Eukaryota"/>
</dbReference>
<dbReference type="VEuPathDB" id="ToxoDB:TGVEG_277710"/>
<accession>A0A125YSN5</accession>
<keyword evidence="1" id="KW-0175">Coiled coil</keyword>
<evidence type="ECO:0000256" key="1">
    <source>
        <dbReference type="SAM" id="Coils"/>
    </source>
</evidence>
<feature type="region of interest" description="Disordered" evidence="2">
    <location>
        <begin position="588"/>
        <end position="703"/>
    </location>
</feature>
<sequence>MTETAKEAERRAPRAPPYAEAFEGRLLWRRCLRCLRVDSDALWERLRRLTDEIVEQGLNDLSVKISEKRLPGVEDPCLQVLRHPVIQRVCTERAFLAELAVYRTWLDRYRVLDPPAACECGYEQPQASLCVQEARAKRLSAEQGADPAEADVARRQEGVKELQKKLQDSEEEERQLQAELDQLLTEIVDENRENVRLRTRLACRADRQAHPGPGNSEETRGQAQDEARDFAALIQDVTRRCARLSMMASCLANASSSAESTEPATFPASLSTCFPLRESPVVSPLRLREPSFPEMEEQRKSSPLQAASPRLSAPSAVATPGVSAGSPADSPCGVRSAEREEAVFSRSFSSEQRVGEARKKREMLVPNSLFAQKRRREDLGPLERDGVLSEGEDFEKEVSLRRDRDIHVLSNSVNRLPTRRAVTPPRTDLHASREGAFFSRRMPPNGDLKERSAVSRRAYQGRRERAGFREESGGLSVPRNLPSQVNRRYLDIDQRVRTPASLRHPARRPMAPSPRRHGESLQRLTDALPAEGRSWFPRREDDAGSEEFLSIRAESPLPLRDEDCRWEFHAERDLRRFKSAALLRDAHAADKARDRGGEEGSPATPARLGASAERTAATENPEDRSMLSLTVVQRETREEETSPRRTISVGTAQAAESLRRSDEVFGSTERRVSRKLNQRQPESPAASASQEATWVDICLGTTS</sequence>
<gene>
    <name evidence="3" type="ORF">BN1205_028460</name>
    <name evidence="4" type="ORF">TGVEG_277710</name>
</gene>
<feature type="compositionally biased region" description="Basic and acidic residues" evidence="2">
    <location>
        <begin position="291"/>
        <end position="300"/>
    </location>
</feature>
<dbReference type="AlphaFoldDB" id="A0A125YSN5"/>
<feature type="compositionally biased region" description="Basic and acidic residues" evidence="2">
    <location>
        <begin position="588"/>
        <end position="598"/>
    </location>
</feature>
<reference evidence="4" key="1">
    <citation type="submission" date="2007-03" db="EMBL/GenBank/DDBJ databases">
        <authorList>
            <person name="Paulsen I."/>
        </authorList>
    </citation>
    <scope>NUCLEOTIDE SEQUENCE</scope>
    <source>
        <strain evidence="4">VEG</strain>
    </source>
</reference>
<reference evidence="3" key="4">
    <citation type="journal article" date="2015" name="PLoS ONE">
        <title>Comprehensive Evaluation of Toxoplasma gondii VEG and Neospora caninum LIV Genomes with Tachyzoite Stage Transcriptome and Proteome Defines Novel Transcript Features.</title>
        <authorList>
            <person name="Ramaprasad A."/>
            <person name="Mourier T."/>
            <person name="Naeem R."/>
            <person name="Malas T.B."/>
            <person name="Moussa E."/>
            <person name="Panigrahi A."/>
            <person name="Vermont S.J."/>
            <person name="Otto T.D."/>
            <person name="Wastling J."/>
            <person name="Pain A."/>
        </authorList>
    </citation>
    <scope>NUCLEOTIDE SEQUENCE</scope>
    <source>
        <strain evidence="3">VEG</strain>
    </source>
</reference>
<feature type="region of interest" description="Disordered" evidence="2">
    <location>
        <begin position="494"/>
        <end position="520"/>
    </location>
</feature>
<evidence type="ECO:0000313" key="4">
    <source>
        <dbReference type="EMBL" id="ESS28076.1"/>
    </source>
</evidence>
<feature type="compositionally biased region" description="Basic and acidic residues" evidence="2">
    <location>
        <begin position="461"/>
        <end position="472"/>
    </location>
</feature>
<accession>A0A0F7VE44</accession>
<feature type="compositionally biased region" description="Basic and acidic residues" evidence="2">
    <location>
        <begin position="657"/>
        <end position="671"/>
    </location>
</feature>
<evidence type="ECO:0000256" key="2">
    <source>
        <dbReference type="SAM" id="MobiDB-lite"/>
    </source>
</evidence>
<dbReference type="EMBL" id="AAYL02000522">
    <property type="protein sequence ID" value="ESS28076.1"/>
    <property type="molecule type" value="Genomic_DNA"/>
</dbReference>
<feature type="region of interest" description="Disordered" evidence="2">
    <location>
        <begin position="204"/>
        <end position="224"/>
    </location>
</feature>
<reference evidence="5" key="2">
    <citation type="submission" date="2008-03" db="EMBL/GenBank/DDBJ databases">
        <title>Annotation of Toxoplasma gondii VEG.</title>
        <authorList>
            <person name="Lorenzi H."/>
            <person name="Inman J."/>
            <person name="Amedeo P."/>
            <person name="Brunk B."/>
            <person name="Roos D."/>
            <person name="Caler E."/>
        </authorList>
    </citation>
    <scope>NUCLEOTIDE SEQUENCE [LARGE SCALE GENOMIC DNA]</scope>
    <source>
        <strain evidence="5">ATCC 50861 / VEG</strain>
    </source>
</reference>
<organism evidence="4 5">
    <name type="scientific">Toxoplasma gondii (strain ATCC 50861 / VEG)</name>
    <dbReference type="NCBI Taxonomy" id="432359"/>
    <lineage>
        <taxon>Eukaryota</taxon>
        <taxon>Sar</taxon>
        <taxon>Alveolata</taxon>
        <taxon>Apicomplexa</taxon>
        <taxon>Conoidasida</taxon>
        <taxon>Coccidia</taxon>
        <taxon>Eucoccidiorida</taxon>
        <taxon>Eimeriorina</taxon>
        <taxon>Sarcocystidae</taxon>
        <taxon>Toxoplasma</taxon>
    </lineage>
</organism>
<feature type="compositionally biased region" description="Basic and acidic residues" evidence="2">
    <location>
        <begin position="634"/>
        <end position="643"/>
    </location>
</feature>